<proteinExistence type="inferred from homology"/>
<comment type="caution">
    <text evidence="12">The sequence shown here is derived from an EMBL/GenBank/DDBJ whole genome shotgun (WGS) entry which is preliminary data.</text>
</comment>
<keyword evidence="5" id="KW-0732">Signal</keyword>
<keyword evidence="9 10" id="KW-0998">Cell outer membrane</keyword>
<dbReference type="SUPFAM" id="SSF56935">
    <property type="entry name" value="Porins"/>
    <property type="match status" value="1"/>
</dbReference>
<name>A0A538U5Q4_UNCEI</name>
<evidence type="ECO:0000256" key="3">
    <source>
        <dbReference type="ARBA" id="ARBA00022452"/>
    </source>
</evidence>
<evidence type="ECO:0000256" key="2">
    <source>
        <dbReference type="ARBA" id="ARBA00022448"/>
    </source>
</evidence>
<organism evidence="12 13">
    <name type="scientific">Eiseniibacteriota bacterium</name>
    <dbReference type="NCBI Taxonomy" id="2212470"/>
    <lineage>
        <taxon>Bacteria</taxon>
        <taxon>Candidatus Eiseniibacteriota</taxon>
    </lineage>
</organism>
<dbReference type="InterPro" id="IPR000531">
    <property type="entry name" value="Beta-barrel_TonB"/>
</dbReference>
<evidence type="ECO:0000256" key="7">
    <source>
        <dbReference type="ARBA" id="ARBA00023136"/>
    </source>
</evidence>
<dbReference type="Gene3D" id="2.40.170.20">
    <property type="entry name" value="TonB-dependent receptor, beta-barrel domain"/>
    <property type="match status" value="1"/>
</dbReference>
<dbReference type="AlphaFoldDB" id="A0A538U5Q4"/>
<evidence type="ECO:0000256" key="5">
    <source>
        <dbReference type="ARBA" id="ARBA00022729"/>
    </source>
</evidence>
<dbReference type="Proteomes" id="UP000319836">
    <property type="component" value="Unassembled WGS sequence"/>
</dbReference>
<dbReference type="EMBL" id="VBPA01000141">
    <property type="protein sequence ID" value="TMQ71226.1"/>
    <property type="molecule type" value="Genomic_DNA"/>
</dbReference>
<evidence type="ECO:0000256" key="10">
    <source>
        <dbReference type="PROSITE-ProRule" id="PRU01360"/>
    </source>
</evidence>
<evidence type="ECO:0000256" key="9">
    <source>
        <dbReference type="ARBA" id="ARBA00023237"/>
    </source>
</evidence>
<evidence type="ECO:0000256" key="1">
    <source>
        <dbReference type="ARBA" id="ARBA00004571"/>
    </source>
</evidence>
<keyword evidence="2 10" id="KW-0813">Transport</keyword>
<dbReference type="PANTHER" id="PTHR30069">
    <property type="entry name" value="TONB-DEPENDENT OUTER MEMBRANE RECEPTOR"/>
    <property type="match status" value="1"/>
</dbReference>
<dbReference type="PROSITE" id="PS52016">
    <property type="entry name" value="TONB_DEPENDENT_REC_3"/>
    <property type="match status" value="1"/>
</dbReference>
<gene>
    <name evidence="12" type="ORF">E6K80_06230</name>
</gene>
<comment type="subcellular location">
    <subcellularLocation>
        <location evidence="1 10">Cell outer membrane</location>
        <topology evidence="1 10">Multi-pass membrane protein</topology>
    </subcellularLocation>
</comment>
<keyword evidence="3 10" id="KW-1134">Transmembrane beta strand</keyword>
<dbReference type="InterPro" id="IPR036942">
    <property type="entry name" value="Beta-barrel_TonB_sf"/>
</dbReference>
<evidence type="ECO:0000256" key="4">
    <source>
        <dbReference type="ARBA" id="ARBA00022692"/>
    </source>
</evidence>
<evidence type="ECO:0000313" key="13">
    <source>
        <dbReference type="Proteomes" id="UP000319836"/>
    </source>
</evidence>
<dbReference type="GO" id="GO:0015344">
    <property type="term" value="F:siderophore uptake transmembrane transporter activity"/>
    <property type="evidence" value="ECO:0007669"/>
    <property type="project" value="TreeGrafter"/>
</dbReference>
<keyword evidence="7 10" id="KW-0472">Membrane</keyword>
<evidence type="ECO:0000313" key="12">
    <source>
        <dbReference type="EMBL" id="TMQ71226.1"/>
    </source>
</evidence>
<evidence type="ECO:0000256" key="6">
    <source>
        <dbReference type="ARBA" id="ARBA00023077"/>
    </source>
</evidence>
<evidence type="ECO:0000259" key="11">
    <source>
        <dbReference type="Pfam" id="PF00593"/>
    </source>
</evidence>
<sequence length="629" mass="70633">MKVLGEVEVHGHAHDLRSSTTEHHVSRDQLNETPGVDGFMQVVGLSAGVVADANGELHVRGGRGDEVKLRISGIEMTNPLSGESVALANLAVDDVTLHTGTMEAEYGGALSGIVSVNTREGTSRFSGDVRWDTDRYGDPTKSYDDFDRFTLGLGGPTVLHDLTYFATYEASFQNPYPSVDVTEPRRTLWDFIRLGNRRSNRVNASVKLAWHPDTRNKITFEAIRNHSSVTPYEHMWSRRGFVRVSWDTVRAPGQPDQVRPKYGTWSSIAVDSTYRPVSMPDHVPTEEDRFGALTAVWTSQLSPRSIWSTRLSSMAFQHLTSVGHQLPWDYWIQSPEFWDGNTTPGTEDNLFFATHGDYPNYAERRSAAWVTKSDFSSSAWRGHTVKTGLEARYNRVRNLDIQVPNGDNHGLPGNVRSDFLNYNPEGSAYAQDRWEFEGLVLNAGLRFDLFTPGDQIATADLPSGKRYKQQLSPRLGIAYPISDRDALSFNYGWTYQTPSREYVFENRGLAASVATRGNPDLEPETDVSYQAAVQHLFTNDVSGQFAVFFRDIYGLITVRSDRDQFGNQITRYVNRDYASARGFETSVIKSFSHKFSAEINYTYQIATGVASDPRQAQQFYVGGRLYLPI</sequence>
<dbReference type="InterPro" id="IPR039426">
    <property type="entry name" value="TonB-dep_rcpt-like"/>
</dbReference>
<dbReference type="Pfam" id="PF00593">
    <property type="entry name" value="TonB_dep_Rec_b-barrel"/>
    <property type="match status" value="1"/>
</dbReference>
<protein>
    <submittedName>
        <fullName evidence="12">TonB-dependent receptor</fullName>
    </submittedName>
</protein>
<evidence type="ECO:0000256" key="8">
    <source>
        <dbReference type="ARBA" id="ARBA00023170"/>
    </source>
</evidence>
<dbReference type="PANTHER" id="PTHR30069:SF29">
    <property type="entry name" value="HEMOGLOBIN AND HEMOGLOBIN-HAPTOGLOBIN-BINDING PROTEIN 1-RELATED"/>
    <property type="match status" value="1"/>
</dbReference>
<comment type="similarity">
    <text evidence="10">Belongs to the TonB-dependent receptor family.</text>
</comment>
<accession>A0A538U5Q4</accession>
<dbReference type="GO" id="GO:0044718">
    <property type="term" value="P:siderophore transmembrane transport"/>
    <property type="evidence" value="ECO:0007669"/>
    <property type="project" value="TreeGrafter"/>
</dbReference>
<keyword evidence="6" id="KW-0798">TonB box</keyword>
<dbReference type="GO" id="GO:0009279">
    <property type="term" value="C:cell outer membrane"/>
    <property type="evidence" value="ECO:0007669"/>
    <property type="project" value="UniProtKB-SubCell"/>
</dbReference>
<keyword evidence="8 12" id="KW-0675">Receptor</keyword>
<reference evidence="12 13" key="1">
    <citation type="journal article" date="2019" name="Nat. Microbiol.">
        <title>Mediterranean grassland soil C-N compound turnover is dependent on rainfall and depth, and is mediated by genomically divergent microorganisms.</title>
        <authorList>
            <person name="Diamond S."/>
            <person name="Andeer P.F."/>
            <person name="Li Z."/>
            <person name="Crits-Christoph A."/>
            <person name="Burstein D."/>
            <person name="Anantharaman K."/>
            <person name="Lane K.R."/>
            <person name="Thomas B.C."/>
            <person name="Pan C."/>
            <person name="Northen T.R."/>
            <person name="Banfield J.F."/>
        </authorList>
    </citation>
    <scope>NUCLEOTIDE SEQUENCE [LARGE SCALE GENOMIC DNA]</scope>
    <source>
        <strain evidence="12">WS_10</strain>
    </source>
</reference>
<keyword evidence="4 10" id="KW-0812">Transmembrane</keyword>
<feature type="domain" description="TonB-dependent receptor-like beta-barrel" evidence="11">
    <location>
        <begin position="317"/>
        <end position="609"/>
    </location>
</feature>